<evidence type="ECO:0000256" key="1">
    <source>
        <dbReference type="SAM" id="MobiDB-lite"/>
    </source>
</evidence>
<evidence type="ECO:0000313" key="3">
    <source>
        <dbReference type="Proteomes" id="UP000657918"/>
    </source>
</evidence>
<gene>
    <name evidence="2" type="ORF">SADUNF_Sadunf04G0106900</name>
</gene>
<organism evidence="2 3">
    <name type="scientific">Salix dunnii</name>
    <dbReference type="NCBI Taxonomy" id="1413687"/>
    <lineage>
        <taxon>Eukaryota</taxon>
        <taxon>Viridiplantae</taxon>
        <taxon>Streptophyta</taxon>
        <taxon>Embryophyta</taxon>
        <taxon>Tracheophyta</taxon>
        <taxon>Spermatophyta</taxon>
        <taxon>Magnoliopsida</taxon>
        <taxon>eudicotyledons</taxon>
        <taxon>Gunneridae</taxon>
        <taxon>Pentapetalae</taxon>
        <taxon>rosids</taxon>
        <taxon>fabids</taxon>
        <taxon>Malpighiales</taxon>
        <taxon>Salicaceae</taxon>
        <taxon>Saliceae</taxon>
        <taxon>Salix</taxon>
    </lineage>
</organism>
<accession>A0A835KBR7</accession>
<name>A0A835KBR7_9ROSI</name>
<dbReference type="EMBL" id="JADGMS010000004">
    <property type="protein sequence ID" value="KAF9684328.1"/>
    <property type="molecule type" value="Genomic_DNA"/>
</dbReference>
<feature type="region of interest" description="Disordered" evidence="1">
    <location>
        <begin position="41"/>
        <end position="65"/>
    </location>
</feature>
<reference evidence="2 3" key="1">
    <citation type="submission" date="2020-10" db="EMBL/GenBank/DDBJ databases">
        <title>Plant Genome Project.</title>
        <authorList>
            <person name="Zhang R.-G."/>
        </authorList>
    </citation>
    <scope>NUCLEOTIDE SEQUENCE [LARGE SCALE GENOMIC DNA]</scope>
    <source>
        <strain evidence="2">FAFU-HL-1</strain>
        <tissue evidence="2">Leaf</tissue>
    </source>
</reference>
<dbReference type="AlphaFoldDB" id="A0A835KBR7"/>
<dbReference type="PANTHER" id="PTHR47285">
    <property type="entry name" value="PROTEIN TIC 62, CHLOROPLASTIC"/>
    <property type="match status" value="1"/>
</dbReference>
<dbReference type="Proteomes" id="UP000657918">
    <property type="component" value="Chromosome 4"/>
</dbReference>
<evidence type="ECO:0000313" key="2">
    <source>
        <dbReference type="EMBL" id="KAF9684328.1"/>
    </source>
</evidence>
<dbReference type="InterPro" id="IPR044719">
    <property type="entry name" value="TIC62"/>
</dbReference>
<keyword evidence="3" id="KW-1185">Reference proteome</keyword>
<feature type="region of interest" description="Disordered" evidence="1">
    <location>
        <begin position="113"/>
        <end position="147"/>
    </location>
</feature>
<comment type="caution">
    <text evidence="2">The sequence shown here is derived from an EMBL/GenBank/DDBJ whole genome shotgun (WGS) entry which is preliminary data.</text>
</comment>
<protein>
    <submittedName>
        <fullName evidence="2">Uncharacterized protein</fullName>
    </submittedName>
</protein>
<dbReference type="OrthoDB" id="419598at2759"/>
<dbReference type="PANTHER" id="PTHR47285:SF1">
    <property type="entry name" value="PROTEIN TIC 62, CHLOROPLASTIC"/>
    <property type="match status" value="1"/>
</dbReference>
<proteinExistence type="predicted"/>
<sequence length="147" mass="16272">MAFMANNCRLSYCKVVEVIAETTAPLTSMDEHLAKITSQHVEPKEPEAAEVPKPVPPKIVETPSSSYQQGHSLLIPSRKIYVFAAAKLCHYITVMVPFYHRLIVLDSYNDLKPPTSPTPTQLSNKKESVSPFEVVSKPAIPDTPPMP</sequence>